<name>A0A0R0GBW2_SOYBN</name>
<sequence>MSELRHKLEKLWKPIDHWKVILLGRGFYEFSFAFEEDLRSGPEFTTRSPRLYQWSKDFNPSKMKQIHTEAWVRFYDLPQEYWRPKTLFEILAVVGTLITLADSMRRKAFKHILCKAFGGCRFSWNPLGRSDEYKKLPFFCTQCNTINHKEPQYKKKVQSLGERVKQQPPTNLKPLTLNQAIAQPEEPKPLEPTTHNGVLGEQNPKENLIENTVSPNLQMNEHIA</sequence>
<evidence type="ECO:0000313" key="3">
    <source>
        <dbReference type="EnsemblPlants" id="KRH15722"/>
    </source>
</evidence>
<dbReference type="EnsemblPlants" id="KRH15722">
    <property type="protein sequence ID" value="KRH15722"/>
    <property type="gene ID" value="GLYMA_14G107000"/>
</dbReference>
<evidence type="ECO:0000256" key="1">
    <source>
        <dbReference type="SAM" id="MobiDB-lite"/>
    </source>
</evidence>
<organism evidence="2">
    <name type="scientific">Glycine max</name>
    <name type="common">Soybean</name>
    <name type="synonym">Glycine hispida</name>
    <dbReference type="NCBI Taxonomy" id="3847"/>
    <lineage>
        <taxon>Eukaryota</taxon>
        <taxon>Viridiplantae</taxon>
        <taxon>Streptophyta</taxon>
        <taxon>Embryophyta</taxon>
        <taxon>Tracheophyta</taxon>
        <taxon>Spermatophyta</taxon>
        <taxon>Magnoliopsida</taxon>
        <taxon>eudicotyledons</taxon>
        <taxon>Gunneridae</taxon>
        <taxon>Pentapetalae</taxon>
        <taxon>rosids</taxon>
        <taxon>fabids</taxon>
        <taxon>Fabales</taxon>
        <taxon>Fabaceae</taxon>
        <taxon>Papilionoideae</taxon>
        <taxon>50 kb inversion clade</taxon>
        <taxon>NPAAA clade</taxon>
        <taxon>indigoferoid/millettioid clade</taxon>
        <taxon>Phaseoleae</taxon>
        <taxon>Glycine</taxon>
        <taxon>Glycine subgen. Soja</taxon>
    </lineage>
</organism>
<reference evidence="2" key="3">
    <citation type="submission" date="2018-07" db="EMBL/GenBank/DDBJ databases">
        <title>WGS assembly of Glycine max.</title>
        <authorList>
            <person name="Schmutz J."/>
            <person name="Cannon S."/>
            <person name="Schlueter J."/>
            <person name="Ma J."/>
            <person name="Mitros T."/>
            <person name="Nelson W."/>
            <person name="Hyten D."/>
            <person name="Song Q."/>
            <person name="Thelen J."/>
            <person name="Cheng J."/>
            <person name="Xu D."/>
            <person name="Hellsten U."/>
            <person name="May G."/>
            <person name="Yu Y."/>
            <person name="Sakurai T."/>
            <person name="Umezawa T."/>
            <person name="Bhattacharyya M."/>
            <person name="Sandhu D."/>
            <person name="Valliyodan B."/>
            <person name="Lindquist E."/>
            <person name="Peto M."/>
            <person name="Grant D."/>
            <person name="Shu S."/>
            <person name="Goodstein D."/>
            <person name="Barry K."/>
            <person name="Futrell-Griggs M."/>
            <person name="Abernathy B."/>
            <person name="Du J."/>
            <person name="Tian Z."/>
            <person name="Zhu L."/>
            <person name="Gill N."/>
            <person name="Joshi T."/>
            <person name="Libault M."/>
            <person name="Sethuraman A."/>
            <person name="Zhang X."/>
            <person name="Shinozaki K."/>
            <person name="Nguyen H."/>
            <person name="Wing R."/>
            <person name="Cregan P."/>
            <person name="Specht J."/>
            <person name="Grimwood J."/>
            <person name="Rokhsar D."/>
            <person name="Stacey G."/>
            <person name="Shoemaker R."/>
            <person name="Jackson S."/>
        </authorList>
    </citation>
    <scope>NUCLEOTIDE SEQUENCE</scope>
    <source>
        <tissue evidence="2">Callus</tissue>
    </source>
</reference>
<protein>
    <submittedName>
        <fullName evidence="2 3">Uncharacterized protein</fullName>
    </submittedName>
</protein>
<dbReference type="AlphaFoldDB" id="A0A0R0GBW2"/>
<accession>A0A0R0GBW2</accession>
<gene>
    <name evidence="2" type="ORF">GLYMA_14G107000</name>
</gene>
<dbReference type="PANTHER" id="PTHR31286:SF176">
    <property type="entry name" value="DUF4283 DOMAIN PROTEIN"/>
    <property type="match status" value="1"/>
</dbReference>
<dbReference type="PANTHER" id="PTHR31286">
    <property type="entry name" value="GLYCINE-RICH CELL WALL STRUCTURAL PROTEIN 1.8-LIKE"/>
    <property type="match status" value="1"/>
</dbReference>
<dbReference type="InterPro" id="IPR040256">
    <property type="entry name" value="At4g02000-like"/>
</dbReference>
<dbReference type="InParanoid" id="A0A0R0GBW2"/>
<dbReference type="Gramene" id="KRH15722">
    <property type="protein sequence ID" value="KRH15722"/>
    <property type="gene ID" value="GLYMA_14G107000"/>
</dbReference>
<feature type="region of interest" description="Disordered" evidence="1">
    <location>
        <begin position="186"/>
        <end position="208"/>
    </location>
</feature>
<proteinExistence type="predicted"/>
<dbReference type="Proteomes" id="UP000008827">
    <property type="component" value="Chromosome 14"/>
</dbReference>
<dbReference type="OMA" id="TINHKEP"/>
<evidence type="ECO:0000313" key="4">
    <source>
        <dbReference type="Proteomes" id="UP000008827"/>
    </source>
</evidence>
<reference evidence="3" key="2">
    <citation type="submission" date="2018-02" db="UniProtKB">
        <authorList>
            <consortium name="EnsemblPlants"/>
        </authorList>
    </citation>
    <scope>IDENTIFICATION</scope>
    <source>
        <strain evidence="3">Williams 82</strain>
    </source>
</reference>
<evidence type="ECO:0000313" key="2">
    <source>
        <dbReference type="EMBL" id="KRH15722.1"/>
    </source>
</evidence>
<dbReference type="EMBL" id="CM000847">
    <property type="protein sequence ID" value="KRH15722.1"/>
    <property type="molecule type" value="Genomic_DNA"/>
</dbReference>
<keyword evidence="4" id="KW-1185">Reference proteome</keyword>
<reference evidence="2 3" key="1">
    <citation type="journal article" date="2010" name="Nature">
        <title>Genome sequence of the palaeopolyploid soybean.</title>
        <authorList>
            <person name="Schmutz J."/>
            <person name="Cannon S.B."/>
            <person name="Schlueter J."/>
            <person name="Ma J."/>
            <person name="Mitros T."/>
            <person name="Nelson W."/>
            <person name="Hyten D.L."/>
            <person name="Song Q."/>
            <person name="Thelen J.J."/>
            <person name="Cheng J."/>
            <person name="Xu D."/>
            <person name="Hellsten U."/>
            <person name="May G.D."/>
            <person name="Yu Y."/>
            <person name="Sakurai T."/>
            <person name="Umezawa T."/>
            <person name="Bhattacharyya M.K."/>
            <person name="Sandhu D."/>
            <person name="Valliyodan B."/>
            <person name="Lindquist E."/>
            <person name="Peto M."/>
            <person name="Grant D."/>
            <person name="Shu S."/>
            <person name="Goodstein D."/>
            <person name="Barry K."/>
            <person name="Futrell-Griggs M."/>
            <person name="Abernathy B."/>
            <person name="Du J."/>
            <person name="Tian Z."/>
            <person name="Zhu L."/>
            <person name="Gill N."/>
            <person name="Joshi T."/>
            <person name="Libault M."/>
            <person name="Sethuraman A."/>
            <person name="Zhang X.-C."/>
            <person name="Shinozaki K."/>
            <person name="Nguyen H.T."/>
            <person name="Wing R.A."/>
            <person name="Cregan P."/>
            <person name="Specht J."/>
            <person name="Grimwood J."/>
            <person name="Rokhsar D."/>
            <person name="Stacey G."/>
            <person name="Shoemaker R.C."/>
            <person name="Jackson S.A."/>
        </authorList>
    </citation>
    <scope>NUCLEOTIDE SEQUENCE</scope>
    <source>
        <strain evidence="3">cv. Williams 82</strain>
        <tissue evidence="2">Callus</tissue>
    </source>
</reference>